<keyword evidence="2 3" id="KW-0040">ANK repeat</keyword>
<keyword evidence="1" id="KW-0677">Repeat</keyword>
<keyword evidence="5" id="KW-1185">Reference proteome</keyword>
<dbReference type="PANTHER" id="PTHR24123">
    <property type="entry name" value="ANKYRIN REPEAT-CONTAINING"/>
    <property type="match status" value="1"/>
</dbReference>
<dbReference type="InterPro" id="IPR002110">
    <property type="entry name" value="Ankyrin_rpt"/>
</dbReference>
<dbReference type="EC" id="2.7.1.-" evidence="4"/>
<gene>
    <name evidence="4" type="primary">ankX_3</name>
    <name evidence="4" type="ORF">AMURIS_03312</name>
</gene>
<evidence type="ECO:0000256" key="2">
    <source>
        <dbReference type="ARBA" id="ARBA00023043"/>
    </source>
</evidence>
<dbReference type="InterPro" id="IPR036770">
    <property type="entry name" value="Ankyrin_rpt-contain_sf"/>
</dbReference>
<dbReference type="AlphaFoldDB" id="A0A2K4ZJD9"/>
<sequence>MNIKELTALLTDSSESFQNHKFIPWWTDDYENYIYPYDIFEREMISEAEACLEKCDTEALLAPTGCFGLTLFHLLVIHNFYEPVKKMLCDGRITAENVDLADHRGHGLTPFLLACSRGNLAMVRLLLDHGADASLWDERGMNAYHFLAYPRYSAPEHADNGPDLALNFESLERSVEQKGEIARLLTCDINKKENNGLTPLELLLSKEYSASYTWPLTEIFLEKGAKTDYVDEAGNTLLMMAIRHGHKTATLRLIEHCPELINTANKKGVTPLLHSIDFRNQPLYLALLDHGATPVPDNEMELFPLSQITGNAFAGVQETDRDALAMALYMTEKLIGQLDPDDDEIGEITYILHNALISDSNAHVLDCCQNAGIDFTMPIYYHGESLCLRDECLRPAFGINTLKKLVELGVDMNKAVTNGQTPAIILASMEQSSDESYFEEAAKLFSRESMEQTDNQGETAIHLAAENGHTTMLKVMLEKGVNVNLTEDAPAEAGTSPLHLACANGHVDVVKLLMDAGADDTVKTINGETPAHLALSRKRYGKEFNITQRKEILSLLKNLDIPREDGKTPFLLLDYTTGELLSLFLERGVNVNHADNTGMTALMSADKDMIKLLLRAGADLTMADNAGNTALHHALSRGSEEDARFLIRKGADYNRPNNHGETPVQIAVENGLDTVLELMTDIR</sequence>
<keyword evidence="4" id="KW-0808">Transferase</keyword>
<dbReference type="PANTHER" id="PTHR24123:SF33">
    <property type="entry name" value="PROTEIN HOS4"/>
    <property type="match status" value="1"/>
</dbReference>
<dbReference type="InterPro" id="IPR051165">
    <property type="entry name" value="Multifunctional_ANK_Repeat"/>
</dbReference>
<dbReference type="Proteomes" id="UP000236311">
    <property type="component" value="Unassembled WGS sequence"/>
</dbReference>
<protein>
    <submittedName>
        <fullName evidence="4">Phosphocholine transferase AnkX</fullName>
        <ecNumber evidence="4">2.7.1.-</ecNumber>
    </submittedName>
</protein>
<dbReference type="PROSITE" id="PS50088">
    <property type="entry name" value="ANK_REPEAT"/>
    <property type="match status" value="4"/>
</dbReference>
<dbReference type="Pfam" id="PF12796">
    <property type="entry name" value="Ank_2"/>
    <property type="match status" value="3"/>
</dbReference>
<feature type="repeat" description="ANK" evidence="3">
    <location>
        <begin position="106"/>
        <end position="138"/>
    </location>
</feature>
<evidence type="ECO:0000256" key="1">
    <source>
        <dbReference type="ARBA" id="ARBA00022737"/>
    </source>
</evidence>
<feature type="repeat" description="ANK" evidence="3">
    <location>
        <begin position="493"/>
        <end position="525"/>
    </location>
</feature>
<feature type="repeat" description="ANK" evidence="3">
    <location>
        <begin position="456"/>
        <end position="488"/>
    </location>
</feature>
<reference evidence="4 5" key="1">
    <citation type="submission" date="2018-01" db="EMBL/GenBank/DDBJ databases">
        <authorList>
            <person name="Gaut B.S."/>
            <person name="Morton B.R."/>
            <person name="Clegg M.T."/>
            <person name="Duvall M.R."/>
        </authorList>
    </citation>
    <scope>NUCLEOTIDE SEQUENCE [LARGE SCALE GENOMIC DNA]</scope>
    <source>
        <strain evidence="4">GP69</strain>
    </source>
</reference>
<dbReference type="OrthoDB" id="9812708at2"/>
<evidence type="ECO:0000313" key="4">
    <source>
        <dbReference type="EMBL" id="SOY30581.1"/>
    </source>
</evidence>
<evidence type="ECO:0000256" key="3">
    <source>
        <dbReference type="PROSITE-ProRule" id="PRU00023"/>
    </source>
</evidence>
<dbReference type="RefSeq" id="WP_103240607.1">
    <property type="nucleotide sequence ID" value="NZ_JANJZD010000017.1"/>
</dbReference>
<feature type="repeat" description="ANK" evidence="3">
    <location>
        <begin position="626"/>
        <end position="658"/>
    </location>
</feature>
<dbReference type="SMART" id="SM00248">
    <property type="entry name" value="ANK"/>
    <property type="match status" value="10"/>
</dbReference>
<accession>A0A2K4ZJD9</accession>
<dbReference type="Pfam" id="PF13637">
    <property type="entry name" value="Ank_4"/>
    <property type="match status" value="1"/>
</dbReference>
<dbReference type="EMBL" id="OFSM01000017">
    <property type="protein sequence ID" value="SOY30581.1"/>
    <property type="molecule type" value="Genomic_DNA"/>
</dbReference>
<dbReference type="Gene3D" id="1.25.40.20">
    <property type="entry name" value="Ankyrin repeat-containing domain"/>
    <property type="match status" value="4"/>
</dbReference>
<dbReference type="SUPFAM" id="SSF48403">
    <property type="entry name" value="Ankyrin repeat"/>
    <property type="match status" value="1"/>
</dbReference>
<dbReference type="PRINTS" id="PR01415">
    <property type="entry name" value="ANKYRIN"/>
</dbReference>
<dbReference type="PROSITE" id="PS50297">
    <property type="entry name" value="ANK_REP_REGION"/>
    <property type="match status" value="4"/>
</dbReference>
<name>A0A2K4ZJD9_9FIRM</name>
<dbReference type="GO" id="GO:0016740">
    <property type="term" value="F:transferase activity"/>
    <property type="evidence" value="ECO:0007669"/>
    <property type="project" value="UniProtKB-KW"/>
</dbReference>
<organism evidence="4 5">
    <name type="scientific">Acetatifactor muris</name>
    <dbReference type="NCBI Taxonomy" id="879566"/>
    <lineage>
        <taxon>Bacteria</taxon>
        <taxon>Bacillati</taxon>
        <taxon>Bacillota</taxon>
        <taxon>Clostridia</taxon>
        <taxon>Lachnospirales</taxon>
        <taxon>Lachnospiraceae</taxon>
        <taxon>Acetatifactor</taxon>
    </lineage>
</organism>
<proteinExistence type="predicted"/>
<evidence type="ECO:0000313" key="5">
    <source>
        <dbReference type="Proteomes" id="UP000236311"/>
    </source>
</evidence>